<proteinExistence type="predicted"/>
<keyword evidence="1" id="KW-1133">Transmembrane helix</keyword>
<gene>
    <name evidence="2" type="ORF">SAMN05660282_00948</name>
</gene>
<dbReference type="RefSeq" id="WP_092284943.1">
    <property type="nucleotide sequence ID" value="NZ_FOPJ01000004.1"/>
</dbReference>
<keyword evidence="1" id="KW-0472">Membrane</keyword>
<sequence length="108" mass="12026">MVLFQIPAMGVYFFFMIVYLGNKRGVISPHFSWTRIKPGIALVLALAGLAAFLFPFISVLNNGSTFARAVVAFSSIITIAIPFMSISVAQRRQERDGVPEEVRPYEEL</sequence>
<protein>
    <recommendedName>
        <fullName evidence="4">Amino acid permease</fullName>
    </recommendedName>
</protein>
<dbReference type="EMBL" id="FOPJ01000004">
    <property type="protein sequence ID" value="SFG45223.1"/>
    <property type="molecule type" value="Genomic_DNA"/>
</dbReference>
<keyword evidence="3" id="KW-1185">Reference proteome</keyword>
<keyword evidence="1" id="KW-0812">Transmembrane</keyword>
<feature type="transmembrane region" description="Helical" evidence="1">
    <location>
        <begin position="42"/>
        <end position="60"/>
    </location>
</feature>
<organism evidence="2 3">
    <name type="scientific">Corynebacterium spheniscorum</name>
    <dbReference type="NCBI Taxonomy" id="185761"/>
    <lineage>
        <taxon>Bacteria</taxon>
        <taxon>Bacillati</taxon>
        <taxon>Actinomycetota</taxon>
        <taxon>Actinomycetes</taxon>
        <taxon>Mycobacteriales</taxon>
        <taxon>Corynebacteriaceae</taxon>
        <taxon>Corynebacterium</taxon>
    </lineage>
</organism>
<reference evidence="2 3" key="1">
    <citation type="submission" date="2016-10" db="EMBL/GenBank/DDBJ databases">
        <authorList>
            <person name="de Groot N.N."/>
        </authorList>
    </citation>
    <scope>NUCLEOTIDE SEQUENCE [LARGE SCALE GENOMIC DNA]</scope>
    <source>
        <strain>J11</strain>
        <strain evidence="3">PG 39</strain>
    </source>
</reference>
<dbReference type="Proteomes" id="UP000199065">
    <property type="component" value="Unassembled WGS sequence"/>
</dbReference>
<evidence type="ECO:0000256" key="1">
    <source>
        <dbReference type="SAM" id="Phobius"/>
    </source>
</evidence>
<feature type="transmembrane region" description="Helical" evidence="1">
    <location>
        <begin position="6"/>
        <end position="22"/>
    </location>
</feature>
<name>A0A1I2RYU3_9CORY</name>
<evidence type="ECO:0008006" key="4">
    <source>
        <dbReference type="Google" id="ProtNLM"/>
    </source>
</evidence>
<accession>A0A1I2RYU3</accession>
<dbReference type="AlphaFoldDB" id="A0A1I2RYU3"/>
<feature type="transmembrane region" description="Helical" evidence="1">
    <location>
        <begin position="66"/>
        <end position="86"/>
    </location>
</feature>
<evidence type="ECO:0000313" key="3">
    <source>
        <dbReference type="Proteomes" id="UP000199065"/>
    </source>
</evidence>
<evidence type="ECO:0000313" key="2">
    <source>
        <dbReference type="EMBL" id="SFG45223.1"/>
    </source>
</evidence>